<dbReference type="AlphaFoldDB" id="A0A183CMU2"/>
<accession>A0A183CMU2</accession>
<sequence length="122" mass="13948">MFKYWSDEPRGMGKIELNNFMSKLCRHYGKTRIILLRVILKVVTVKNSPGIERYNLQKWTAVAGIAKRGKTAIQMKKQFRRLGINEAHYAIPALPIEPPIEPSCALKSAHNSFFVLLMIGTF</sequence>
<reference evidence="1" key="1">
    <citation type="submission" date="2014-05" db="EMBL/GenBank/DDBJ databases">
        <title>The genome and life-stage specific transcriptomes of Globodera pallida elucidate key aspects of plant parasitism by a cyst nematode.</title>
        <authorList>
            <person name="Cotton J.A."/>
            <person name="Lilley C.J."/>
            <person name="Jones L.M."/>
            <person name="Kikuchi T."/>
            <person name="Reid A.J."/>
            <person name="Thorpe P."/>
            <person name="Tsai I.J."/>
            <person name="Beasley H."/>
            <person name="Blok V."/>
            <person name="Cock P.J.A."/>
            <person name="Van den Akker S.E."/>
            <person name="Holroyd N."/>
            <person name="Hunt M."/>
            <person name="Mantelin S."/>
            <person name="Naghra H."/>
            <person name="Pain A."/>
            <person name="Palomares-Rius J.E."/>
            <person name="Zarowiecki M."/>
            <person name="Berriman M."/>
            <person name="Jones J.T."/>
            <person name="Urwin P.E."/>
        </authorList>
    </citation>
    <scope>NUCLEOTIDE SEQUENCE [LARGE SCALE GENOMIC DNA]</scope>
    <source>
        <strain evidence="1">Lindley</strain>
    </source>
</reference>
<evidence type="ECO:0000313" key="1">
    <source>
        <dbReference type="Proteomes" id="UP000050741"/>
    </source>
</evidence>
<keyword evidence="1" id="KW-1185">Reference proteome</keyword>
<name>A0A183CMU2_GLOPA</name>
<dbReference type="Proteomes" id="UP000050741">
    <property type="component" value="Unassembled WGS sequence"/>
</dbReference>
<organism evidence="1 2">
    <name type="scientific">Globodera pallida</name>
    <name type="common">Potato cyst nematode worm</name>
    <name type="synonym">Heterodera pallida</name>
    <dbReference type="NCBI Taxonomy" id="36090"/>
    <lineage>
        <taxon>Eukaryota</taxon>
        <taxon>Metazoa</taxon>
        <taxon>Ecdysozoa</taxon>
        <taxon>Nematoda</taxon>
        <taxon>Chromadorea</taxon>
        <taxon>Rhabditida</taxon>
        <taxon>Tylenchina</taxon>
        <taxon>Tylenchomorpha</taxon>
        <taxon>Tylenchoidea</taxon>
        <taxon>Heteroderidae</taxon>
        <taxon>Heteroderinae</taxon>
        <taxon>Globodera</taxon>
    </lineage>
</organism>
<protein>
    <submittedName>
        <fullName evidence="2">60S ribosomal protein L13a</fullName>
    </submittedName>
</protein>
<reference evidence="2" key="2">
    <citation type="submission" date="2016-06" db="UniProtKB">
        <authorList>
            <consortium name="WormBaseParasite"/>
        </authorList>
    </citation>
    <scope>IDENTIFICATION</scope>
</reference>
<dbReference type="WBParaSite" id="GPLIN_001419900">
    <property type="protein sequence ID" value="GPLIN_001419900"/>
    <property type="gene ID" value="GPLIN_001419900"/>
</dbReference>
<proteinExistence type="predicted"/>
<evidence type="ECO:0000313" key="2">
    <source>
        <dbReference type="WBParaSite" id="GPLIN_001419900"/>
    </source>
</evidence>